<dbReference type="InterPro" id="IPR006311">
    <property type="entry name" value="TAT_signal"/>
</dbReference>
<evidence type="ECO:0000256" key="1">
    <source>
        <dbReference type="SAM" id="SignalP"/>
    </source>
</evidence>
<keyword evidence="3" id="KW-1185">Reference proteome</keyword>
<proteinExistence type="predicted"/>
<evidence type="ECO:0000313" key="3">
    <source>
        <dbReference type="Proteomes" id="UP001239522"/>
    </source>
</evidence>
<evidence type="ECO:0008006" key="4">
    <source>
        <dbReference type="Google" id="ProtNLM"/>
    </source>
</evidence>
<feature type="chain" id="PRO_5046566468" description="Secreted protein" evidence="1">
    <location>
        <begin position="40"/>
        <end position="185"/>
    </location>
</feature>
<keyword evidence="1" id="KW-0732">Signal</keyword>
<dbReference type="EMBL" id="CP120997">
    <property type="protein sequence ID" value="WLQ34078.1"/>
    <property type="molecule type" value="Genomic_DNA"/>
</dbReference>
<reference evidence="2 3" key="1">
    <citation type="submission" date="2023-03" db="EMBL/GenBank/DDBJ databases">
        <title>Isolation and description of six Streptomyces strains from soil environments, able to metabolize different microbial glucans.</title>
        <authorList>
            <person name="Widen T."/>
            <person name="Larsbrink J."/>
        </authorList>
    </citation>
    <scope>NUCLEOTIDE SEQUENCE [LARGE SCALE GENOMIC DNA]</scope>
    <source>
        <strain evidence="2 3">Mut1</strain>
    </source>
</reference>
<dbReference type="PROSITE" id="PS51318">
    <property type="entry name" value="TAT"/>
    <property type="match status" value="1"/>
</dbReference>
<sequence length="185" mass="18047">MSISSRASRAPGRRRLPLVLAAACSTGALLALSAPTASAVAPLTATATYDCGSWGSGLATLTAADGASGKTIKVTSTAITMPAGTSADPNSITTTLKLTKSSGGVTSQVQFSAKTNPGLSGGNPITLGPLKLTSGTLAAGDSTDSVVLPTPPGASNWSLQIVASSPTSATVPCVATSALSAPFVW</sequence>
<dbReference type="Proteomes" id="UP001239522">
    <property type="component" value="Chromosome"/>
</dbReference>
<gene>
    <name evidence="2" type="ORF">P8A18_11770</name>
</gene>
<organism evidence="2 3">
    <name type="scientific">Streptomyces castrisilvae</name>
    <dbReference type="NCBI Taxonomy" id="3033811"/>
    <lineage>
        <taxon>Bacteria</taxon>
        <taxon>Bacillati</taxon>
        <taxon>Actinomycetota</taxon>
        <taxon>Actinomycetes</taxon>
        <taxon>Kitasatosporales</taxon>
        <taxon>Streptomycetaceae</taxon>
        <taxon>Streptomyces</taxon>
    </lineage>
</organism>
<dbReference type="RefSeq" id="WP_306053976.1">
    <property type="nucleotide sequence ID" value="NZ_CP120997.1"/>
</dbReference>
<name>A0ABY9HJ74_9ACTN</name>
<feature type="signal peptide" evidence="1">
    <location>
        <begin position="1"/>
        <end position="39"/>
    </location>
</feature>
<protein>
    <recommendedName>
        <fullName evidence="4">Secreted protein</fullName>
    </recommendedName>
</protein>
<evidence type="ECO:0000313" key="2">
    <source>
        <dbReference type="EMBL" id="WLQ34078.1"/>
    </source>
</evidence>
<accession>A0ABY9HJ74</accession>